<organism evidence="1 2">
    <name type="scientific">Hericium alpestre</name>
    <dbReference type="NCBI Taxonomy" id="135208"/>
    <lineage>
        <taxon>Eukaryota</taxon>
        <taxon>Fungi</taxon>
        <taxon>Dikarya</taxon>
        <taxon>Basidiomycota</taxon>
        <taxon>Agaricomycotina</taxon>
        <taxon>Agaricomycetes</taxon>
        <taxon>Russulales</taxon>
        <taxon>Hericiaceae</taxon>
        <taxon>Hericium</taxon>
    </lineage>
</organism>
<dbReference type="Proteomes" id="UP000298061">
    <property type="component" value="Unassembled WGS sequence"/>
</dbReference>
<name>A0A4Y9ZIR6_9AGAM</name>
<dbReference type="AlphaFoldDB" id="A0A4Y9ZIR6"/>
<evidence type="ECO:0000313" key="2">
    <source>
        <dbReference type="Proteomes" id="UP000298061"/>
    </source>
</evidence>
<keyword evidence="2" id="KW-1185">Reference proteome</keyword>
<sequence>MPWTLVFHPVSYGHPDVLLCYPAVKRLQPGFHEGPLYSTDIFPFHGVVHIGTVRISIEHLVGFLSRNAANLCRNCPSLPNKVQKIDTLRTGTWAMRLLDAFEVAGAFTCPISNSDEFFSAIQIAVSNLPSKPFKKESGNGVPVIDLAGALQHRLHRVPLVQWSGHK</sequence>
<accession>A0A4Y9ZIR6</accession>
<dbReference type="EMBL" id="SFCI01002570">
    <property type="protein sequence ID" value="TFY73763.1"/>
    <property type="molecule type" value="Genomic_DNA"/>
</dbReference>
<protein>
    <submittedName>
        <fullName evidence="1">Uncharacterized protein</fullName>
    </submittedName>
</protein>
<comment type="caution">
    <text evidence="1">The sequence shown here is derived from an EMBL/GenBank/DDBJ whole genome shotgun (WGS) entry which is preliminary data.</text>
</comment>
<reference evidence="1 2" key="1">
    <citation type="submission" date="2019-02" db="EMBL/GenBank/DDBJ databases">
        <title>Genome sequencing of the rare red list fungi Hericium alpestre (H. flagellum).</title>
        <authorList>
            <person name="Buettner E."/>
            <person name="Kellner H."/>
        </authorList>
    </citation>
    <scope>NUCLEOTIDE SEQUENCE [LARGE SCALE GENOMIC DNA]</scope>
    <source>
        <strain evidence="1 2">DSM 108284</strain>
    </source>
</reference>
<proteinExistence type="predicted"/>
<evidence type="ECO:0000313" key="1">
    <source>
        <dbReference type="EMBL" id="TFY73763.1"/>
    </source>
</evidence>
<gene>
    <name evidence="1" type="ORF">EWM64_g10250</name>
</gene>